<reference evidence="7" key="1">
    <citation type="submission" date="2023-07" db="EMBL/GenBank/DDBJ databases">
        <title>Whole genome shotgun sequence of Streptomyces achromogenes subsp. rubradiris NBRC 14000.</title>
        <authorList>
            <person name="Komaki H."/>
            <person name="Tamura T."/>
        </authorList>
    </citation>
    <scope>NUCLEOTIDE SEQUENCE [LARGE SCALE GENOMIC DNA]</scope>
    <source>
        <strain evidence="7">NBRC 14000</strain>
    </source>
</reference>
<name>A0ABQ3RIB3_STRRR</name>
<dbReference type="SUPFAM" id="SSF48179">
    <property type="entry name" value="6-phosphogluconate dehydrogenase C-terminal domain-like"/>
    <property type="match status" value="2"/>
</dbReference>
<evidence type="ECO:0000256" key="3">
    <source>
        <dbReference type="ARBA" id="ARBA00023002"/>
    </source>
</evidence>
<dbReference type="InterPro" id="IPR036291">
    <property type="entry name" value="NAD(P)-bd_dom_sf"/>
</dbReference>
<feature type="domain" description="3-hydroxyacyl-CoA dehydrogenase NAD binding" evidence="5">
    <location>
        <begin position="11"/>
        <end position="175"/>
    </location>
</feature>
<dbReference type="InterPro" id="IPR006108">
    <property type="entry name" value="3HC_DH_C"/>
</dbReference>
<dbReference type="Proteomes" id="UP000646738">
    <property type="component" value="Unassembled WGS sequence"/>
</dbReference>
<proteinExistence type="inferred from homology"/>
<dbReference type="InterPro" id="IPR013328">
    <property type="entry name" value="6PGD_dom2"/>
</dbReference>
<dbReference type="InterPro" id="IPR006176">
    <property type="entry name" value="3-OHacyl-CoA_DH_NAD-bd"/>
</dbReference>
<dbReference type="SUPFAM" id="SSF51735">
    <property type="entry name" value="NAD(P)-binding Rossmann-fold domains"/>
    <property type="match status" value="2"/>
</dbReference>
<dbReference type="Gene3D" id="1.10.1040.10">
    <property type="entry name" value="N-(1-d-carboxylethyl)-l-norvaline Dehydrogenase, domain 2"/>
    <property type="match status" value="2"/>
</dbReference>
<feature type="domain" description="3-hydroxyacyl-CoA dehydrogenase C-terminal" evidence="4">
    <location>
        <begin position="483"/>
        <end position="576"/>
    </location>
</feature>
<evidence type="ECO:0000313" key="7">
    <source>
        <dbReference type="Proteomes" id="UP000646738"/>
    </source>
</evidence>
<dbReference type="PANTHER" id="PTHR48075">
    <property type="entry name" value="3-HYDROXYACYL-COA DEHYDROGENASE FAMILY PROTEIN"/>
    <property type="match status" value="1"/>
</dbReference>
<comment type="similarity">
    <text evidence="2">Belongs to the 3-hydroxyacyl-CoA dehydrogenase family.</text>
</comment>
<feature type="domain" description="3-hydroxyacyl-CoA dehydrogenase C-terminal" evidence="4">
    <location>
        <begin position="186"/>
        <end position="276"/>
    </location>
</feature>
<dbReference type="EMBL" id="BNEA01000015">
    <property type="protein sequence ID" value="GHI55589.1"/>
    <property type="molecule type" value="Genomic_DNA"/>
</dbReference>
<dbReference type="Gene3D" id="3.40.50.720">
    <property type="entry name" value="NAD(P)-binding Rossmann-like Domain"/>
    <property type="match status" value="2"/>
</dbReference>
<dbReference type="PANTHER" id="PTHR48075:SF9">
    <property type="entry name" value="3-HYDROXYBUTYRYL-COA DEHYDROGENASE"/>
    <property type="match status" value="1"/>
</dbReference>
<feature type="domain" description="3-hydroxyacyl-CoA dehydrogenase NAD binding" evidence="5">
    <location>
        <begin position="302"/>
        <end position="480"/>
    </location>
</feature>
<evidence type="ECO:0000313" key="6">
    <source>
        <dbReference type="EMBL" id="GHI55589.1"/>
    </source>
</evidence>
<evidence type="ECO:0000259" key="4">
    <source>
        <dbReference type="Pfam" id="PF00725"/>
    </source>
</evidence>
<evidence type="ECO:0000256" key="1">
    <source>
        <dbReference type="ARBA" id="ARBA00005086"/>
    </source>
</evidence>
<accession>A0ABQ3RIB3</accession>
<keyword evidence="7" id="KW-1185">Reference proteome</keyword>
<evidence type="ECO:0000259" key="5">
    <source>
        <dbReference type="Pfam" id="PF02737"/>
    </source>
</evidence>
<dbReference type="Pfam" id="PF00725">
    <property type="entry name" value="3HCDH"/>
    <property type="match status" value="2"/>
</dbReference>
<dbReference type="InterPro" id="IPR008927">
    <property type="entry name" value="6-PGluconate_DH-like_C_sf"/>
</dbReference>
<dbReference type="RefSeq" id="WP_229926824.1">
    <property type="nucleotide sequence ID" value="NZ_BNCB01000014.1"/>
</dbReference>
<dbReference type="Pfam" id="PF02737">
    <property type="entry name" value="3HCDH_N"/>
    <property type="match status" value="2"/>
</dbReference>
<keyword evidence="3" id="KW-0560">Oxidoreductase</keyword>
<evidence type="ECO:0000256" key="2">
    <source>
        <dbReference type="ARBA" id="ARBA00009463"/>
    </source>
</evidence>
<protein>
    <submittedName>
        <fullName evidence="6">Oxidoreductase</fullName>
    </submittedName>
</protein>
<sequence length="591" mass="61633">MHRKTVEETVVGVVGLGTVGEALLGLLSEAGCRVVGVDRDLDVLARVERRVKARGEGGAFDRPPPTLTADIGSLAEADLVIEAVDEDLAVKSTLLHRLHGVCAGTTVFLTTTASLPLFRLATASRRPERTVGLRLLRPPAAGGRADVVPTSLTSDDAISAARELTAALGLEPAAVEVQAGGLATGLVHAFVNRAAVMVAQGFAAAQDIDTAMRLGCGLPSGPLQLIDELGVDEVHAGLTALCERTGDARYRPAPLLSSMLDRGTLGRKSGQGFYRYDDTGRRIAAADAPRVHGGSPAAPLEHVGVLGSGTMARGIAEACAVAGFRTTLVARSPQKASASLAFIEKSLAKAVRRGKVTPAGEAQARACLTTADDMVALADCDLVIEAVAEDLLLKRSLFARLGRVCRPGALLATTTSSLPVAACTEPAGRPEDTLGLHFFNPAPVMKLVELVRTPATGERAVDVAHAFCGTLGKVAVACPDRAGFIVNHLLFPYLADAVRLLDEHAVDAADVDGAMERGFGYPMGPFTLLDSIGLDVSLAILRCLDTEFPKSGYEPPVLVEELVEQGFLGHKSGRGIRGPRERVSSGATRNG</sequence>
<organism evidence="6 7">
    <name type="scientific">Streptomyces rubradiris</name>
    <name type="common">Streptomyces achromogenes subsp. rubradiris</name>
    <dbReference type="NCBI Taxonomy" id="285531"/>
    <lineage>
        <taxon>Bacteria</taxon>
        <taxon>Bacillati</taxon>
        <taxon>Actinomycetota</taxon>
        <taxon>Actinomycetes</taxon>
        <taxon>Kitasatosporales</taxon>
        <taxon>Streptomycetaceae</taxon>
        <taxon>Streptomyces</taxon>
    </lineage>
</organism>
<comment type="caution">
    <text evidence="6">The sequence shown here is derived from an EMBL/GenBank/DDBJ whole genome shotgun (WGS) entry which is preliminary data.</text>
</comment>
<comment type="pathway">
    <text evidence="1">Lipid metabolism; butanoate metabolism.</text>
</comment>
<gene>
    <name evidence="6" type="ORF">Srubr_54350</name>
</gene>